<feature type="transmembrane region" description="Helical" evidence="1">
    <location>
        <begin position="21"/>
        <end position="40"/>
    </location>
</feature>
<evidence type="ECO:0000313" key="3">
    <source>
        <dbReference type="EMBL" id="ABW31332.1"/>
    </source>
</evidence>
<dbReference type="InterPro" id="IPR014710">
    <property type="entry name" value="RmlC-like_jellyroll"/>
</dbReference>
<dbReference type="Proteomes" id="UP000000268">
    <property type="component" value="Chromosome"/>
</dbReference>
<dbReference type="Pfam" id="PF00027">
    <property type="entry name" value="cNMP_binding"/>
    <property type="match status" value="1"/>
</dbReference>
<dbReference type="RefSeq" id="WP_012166506.1">
    <property type="nucleotide sequence ID" value="NC_009925.1"/>
</dbReference>
<proteinExistence type="predicted"/>
<dbReference type="STRING" id="329726.AM1_6402"/>
<dbReference type="KEGG" id="amr:AM1_6402"/>
<feature type="domain" description="Cyclic nucleotide-binding" evidence="2">
    <location>
        <begin position="316"/>
        <end position="416"/>
    </location>
</feature>
<keyword evidence="1" id="KW-0812">Transmembrane</keyword>
<dbReference type="eggNOG" id="COG0664">
    <property type="taxonomic scope" value="Bacteria"/>
</dbReference>
<evidence type="ECO:0000313" key="4">
    <source>
        <dbReference type="Proteomes" id="UP000000268"/>
    </source>
</evidence>
<gene>
    <name evidence="3" type="ordered locus">AM1_6402</name>
</gene>
<organism evidence="3 4">
    <name type="scientific">Acaryochloris marina (strain MBIC 11017)</name>
    <dbReference type="NCBI Taxonomy" id="329726"/>
    <lineage>
        <taxon>Bacteria</taxon>
        <taxon>Bacillati</taxon>
        <taxon>Cyanobacteriota</taxon>
        <taxon>Cyanophyceae</taxon>
        <taxon>Acaryochloridales</taxon>
        <taxon>Acaryochloridaceae</taxon>
        <taxon>Acaryochloris</taxon>
    </lineage>
</organism>
<dbReference type="AlphaFoldDB" id="B0C8S0"/>
<dbReference type="Gene3D" id="6.10.340.10">
    <property type="match status" value="1"/>
</dbReference>
<dbReference type="InterPro" id="IPR018490">
    <property type="entry name" value="cNMP-bd_dom_sf"/>
</dbReference>
<keyword evidence="4" id="KW-1185">Reference proteome</keyword>
<reference evidence="3 4" key="1">
    <citation type="journal article" date="2008" name="Proc. Natl. Acad. Sci. U.S.A.">
        <title>Niche adaptation and genome expansion in the chlorophyll d-producing cyanobacterium Acaryochloris marina.</title>
        <authorList>
            <person name="Swingley W.D."/>
            <person name="Chen M."/>
            <person name="Cheung P.C."/>
            <person name="Conrad A.L."/>
            <person name="Dejesa L.C."/>
            <person name="Hao J."/>
            <person name="Honchak B.M."/>
            <person name="Karbach L.E."/>
            <person name="Kurdoglu A."/>
            <person name="Lahiri S."/>
            <person name="Mastrian S.D."/>
            <person name="Miyashita H."/>
            <person name="Page L."/>
            <person name="Ramakrishna P."/>
            <person name="Satoh S."/>
            <person name="Sattley W.M."/>
            <person name="Shimada Y."/>
            <person name="Taylor H.L."/>
            <person name="Tomo T."/>
            <person name="Tsuchiya T."/>
            <person name="Wang Z.T."/>
            <person name="Raymond J."/>
            <person name="Mimuro M."/>
            <person name="Blankenship R.E."/>
            <person name="Touchman J.W."/>
        </authorList>
    </citation>
    <scope>NUCLEOTIDE SEQUENCE [LARGE SCALE GENOMIC DNA]</scope>
    <source>
        <strain evidence="4">MBIC 11017</strain>
    </source>
</reference>
<dbReference type="InterPro" id="IPR000595">
    <property type="entry name" value="cNMP-bd_dom"/>
</dbReference>
<evidence type="ECO:0000256" key="1">
    <source>
        <dbReference type="SAM" id="Phobius"/>
    </source>
</evidence>
<dbReference type="CDD" id="cd00038">
    <property type="entry name" value="CAP_ED"/>
    <property type="match status" value="1"/>
</dbReference>
<protein>
    <recommendedName>
        <fullName evidence="2">Cyclic nucleotide-binding domain-containing protein</fullName>
    </recommendedName>
</protein>
<keyword evidence="1" id="KW-0472">Membrane</keyword>
<dbReference type="Gene3D" id="2.60.120.10">
    <property type="entry name" value="Jelly Rolls"/>
    <property type="match status" value="2"/>
</dbReference>
<name>B0C8S0_ACAM1</name>
<evidence type="ECO:0000259" key="2">
    <source>
        <dbReference type="PROSITE" id="PS50042"/>
    </source>
</evidence>
<accession>B0C8S0</accession>
<dbReference type="OrthoDB" id="9809206at2"/>
<dbReference type="SMART" id="SM00100">
    <property type="entry name" value="cNMP"/>
    <property type="match status" value="1"/>
</dbReference>
<dbReference type="SUPFAM" id="SSF51206">
    <property type="entry name" value="cAMP-binding domain-like"/>
    <property type="match status" value="2"/>
</dbReference>
<sequence>MPYIASALQRQWRRLNLTTKFSLILSMVFMATTGIAGVIVHQSVHRQADHELESRGQLLMALVDQLKQDDSASEAYPVVSTLCETQPSLCYKVLVPNSDTMLPDIDELAEALKTQFQKQIDQETISGYITHADQENYYFAQRLDQDGTLQIQAVFIPSAPVKELANANFWMEMGTLVVLLGLILLLVNDLVRRTVLKPIQPITQLAHQLRQAPIRPLDESSTEIQHLHHHARHKDEIGQLAGALHHLFTNVYHRPSSSQQTSVATPNTVPNSVQALLSQIQIPYTHELLAKSRQVRQQLGQSQDLDLLRCLQSVDFLQDFSENQLQDLIACGYQRQYEPGEVIFRAGELGQVFYIILNGVIQSQMDHPERQGNKWVSGDAFGETALLSGVARQNTILAVEQTTLFVIEDQAFQRLLRQFPQLGNRLLHRQTQLADVLRQVDYFQNWPEIQFQQLLDRGYRQNLAAEESLIPESGKVYFVIFGGLQFTDQSITLTAGNCWGDLSLLFDNLPPIKGQTFYQTSLFIVETSDLLKLLKRYPHLVNITANVLWQRKPEWQGHQISSLNWIRDRLQSQLPPI</sequence>
<keyword evidence="1" id="KW-1133">Transmembrane helix</keyword>
<dbReference type="HOGENOM" id="CLU_472236_0_0_3"/>
<dbReference type="PANTHER" id="PTHR23011:SF28">
    <property type="entry name" value="CYCLIC NUCLEOTIDE-BINDING DOMAIN CONTAINING PROTEIN"/>
    <property type="match status" value="1"/>
</dbReference>
<dbReference type="PROSITE" id="PS50042">
    <property type="entry name" value="CNMP_BINDING_3"/>
    <property type="match status" value="1"/>
</dbReference>
<dbReference type="PANTHER" id="PTHR23011">
    <property type="entry name" value="CYCLIC NUCLEOTIDE-BINDING DOMAIN CONTAINING PROTEIN"/>
    <property type="match status" value="1"/>
</dbReference>
<dbReference type="EMBL" id="CP000828">
    <property type="protein sequence ID" value="ABW31332.1"/>
    <property type="molecule type" value="Genomic_DNA"/>
</dbReference>